<dbReference type="Gene3D" id="1.10.357.10">
    <property type="entry name" value="Tetracycline Repressor, domain 2"/>
    <property type="match status" value="1"/>
</dbReference>
<sequence>MDKIKDQIDLSDPKNKRQHILDAAYIVFSRKGFHRATVDEIIKLADTGKGTVYNYFINKENLFYTLIEERSAPFRHHISNIKKDNIPPLEKIRLMTREFLSFYDKHADLWRVFMHEVRCFGEVGYPGFSEEQQKKCRRNFEEPLETLEAVIKEGIEQGLLIVASSKQAAYGLLSAILAIVFQKLIGDEFDQTAENIARVFLFGIANK</sequence>
<dbReference type="PROSITE" id="PS50977">
    <property type="entry name" value="HTH_TETR_2"/>
    <property type="match status" value="1"/>
</dbReference>
<dbReference type="InterPro" id="IPR001647">
    <property type="entry name" value="HTH_TetR"/>
</dbReference>
<feature type="DNA-binding region" description="H-T-H motif" evidence="2">
    <location>
        <begin position="37"/>
        <end position="56"/>
    </location>
</feature>
<reference evidence="4" key="1">
    <citation type="submission" date="2023-03" db="EMBL/GenBank/DDBJ databases">
        <title>Selenobaculum gbiensis gen. nov. sp. nov., a new bacterium isolated from the gut microbiota of IBD patient.</title>
        <authorList>
            <person name="Yeo S."/>
            <person name="Park H."/>
            <person name="Huh C.S."/>
        </authorList>
    </citation>
    <scope>NUCLEOTIDE SEQUENCE</scope>
    <source>
        <strain evidence="4">ICN-92133</strain>
    </source>
</reference>
<dbReference type="Proteomes" id="UP001243623">
    <property type="component" value="Chromosome"/>
</dbReference>
<dbReference type="Pfam" id="PF17932">
    <property type="entry name" value="TetR_C_24"/>
    <property type="match status" value="1"/>
</dbReference>
<keyword evidence="5" id="KW-1185">Reference proteome</keyword>
<dbReference type="InterPro" id="IPR036271">
    <property type="entry name" value="Tet_transcr_reg_TetR-rel_C_sf"/>
</dbReference>
<dbReference type="AlphaFoldDB" id="A0A9Y2AK20"/>
<dbReference type="SUPFAM" id="SSF46689">
    <property type="entry name" value="Homeodomain-like"/>
    <property type="match status" value="1"/>
</dbReference>
<organism evidence="4 5">
    <name type="scientific">Selenobaculum gibii</name>
    <dbReference type="NCBI Taxonomy" id="3054208"/>
    <lineage>
        <taxon>Bacteria</taxon>
        <taxon>Bacillati</taxon>
        <taxon>Bacillota</taxon>
        <taxon>Negativicutes</taxon>
        <taxon>Selenomonadales</taxon>
        <taxon>Selenomonadaceae</taxon>
        <taxon>Selenobaculum</taxon>
    </lineage>
</organism>
<protein>
    <submittedName>
        <fullName evidence="4">TetR/AcrR family transcriptional regulator</fullName>
    </submittedName>
</protein>
<name>A0A9Y2AK20_9FIRM</name>
<gene>
    <name evidence="4" type="ORF">P3F81_04370</name>
</gene>
<dbReference type="Gene3D" id="1.10.10.60">
    <property type="entry name" value="Homeodomain-like"/>
    <property type="match status" value="1"/>
</dbReference>
<dbReference type="PANTHER" id="PTHR43479:SF11">
    <property type="entry name" value="ACREF_ENVCD OPERON REPRESSOR-RELATED"/>
    <property type="match status" value="1"/>
</dbReference>
<evidence type="ECO:0000259" key="3">
    <source>
        <dbReference type="PROSITE" id="PS50977"/>
    </source>
</evidence>
<feature type="domain" description="HTH tetR-type" evidence="3">
    <location>
        <begin position="14"/>
        <end position="74"/>
    </location>
</feature>
<evidence type="ECO:0000256" key="1">
    <source>
        <dbReference type="ARBA" id="ARBA00023125"/>
    </source>
</evidence>
<dbReference type="RefSeq" id="WP_147667944.1">
    <property type="nucleotide sequence ID" value="NZ_CP120678.1"/>
</dbReference>
<evidence type="ECO:0000256" key="2">
    <source>
        <dbReference type="PROSITE-ProRule" id="PRU00335"/>
    </source>
</evidence>
<dbReference type="SUPFAM" id="SSF48498">
    <property type="entry name" value="Tetracyclin repressor-like, C-terminal domain"/>
    <property type="match status" value="1"/>
</dbReference>
<evidence type="ECO:0000313" key="5">
    <source>
        <dbReference type="Proteomes" id="UP001243623"/>
    </source>
</evidence>
<accession>A0A9Y2AK20</accession>
<dbReference type="InterPro" id="IPR050624">
    <property type="entry name" value="HTH-type_Tx_Regulator"/>
</dbReference>
<dbReference type="GO" id="GO:0003677">
    <property type="term" value="F:DNA binding"/>
    <property type="evidence" value="ECO:0007669"/>
    <property type="project" value="UniProtKB-UniRule"/>
</dbReference>
<dbReference type="PRINTS" id="PR00455">
    <property type="entry name" value="HTHTETR"/>
</dbReference>
<dbReference type="Pfam" id="PF00440">
    <property type="entry name" value="TetR_N"/>
    <property type="match status" value="1"/>
</dbReference>
<evidence type="ECO:0000313" key="4">
    <source>
        <dbReference type="EMBL" id="WIW71546.1"/>
    </source>
</evidence>
<keyword evidence="1 2" id="KW-0238">DNA-binding</keyword>
<dbReference type="PANTHER" id="PTHR43479">
    <property type="entry name" value="ACREF/ENVCD OPERON REPRESSOR-RELATED"/>
    <property type="match status" value="1"/>
</dbReference>
<dbReference type="InterPro" id="IPR009057">
    <property type="entry name" value="Homeodomain-like_sf"/>
</dbReference>
<proteinExistence type="predicted"/>
<dbReference type="EMBL" id="CP120678">
    <property type="protein sequence ID" value="WIW71546.1"/>
    <property type="molecule type" value="Genomic_DNA"/>
</dbReference>
<dbReference type="InterPro" id="IPR041490">
    <property type="entry name" value="KstR2_TetR_C"/>
</dbReference>
<dbReference type="KEGG" id="sgbi:P3F81_04370"/>